<gene>
    <name evidence="1" type="ORF">Catovirus_1_1014</name>
</gene>
<reference evidence="1" key="1">
    <citation type="journal article" date="2017" name="Science">
        <title>Giant viruses with an expanded complement of translation system components.</title>
        <authorList>
            <person name="Schulz F."/>
            <person name="Yutin N."/>
            <person name="Ivanova N.N."/>
            <person name="Ortega D.R."/>
            <person name="Lee T.K."/>
            <person name="Vierheilig J."/>
            <person name="Daims H."/>
            <person name="Horn M."/>
            <person name="Wagner M."/>
            <person name="Jensen G.J."/>
            <person name="Kyrpides N.C."/>
            <person name="Koonin E.V."/>
            <person name="Woyke T."/>
        </authorList>
    </citation>
    <scope>NUCLEOTIDE SEQUENCE</scope>
    <source>
        <strain evidence="1">CTV1</strain>
    </source>
</reference>
<sequence>MSIEILNIGYNVKVNICFPNVNILTSVNGMIKLV</sequence>
<evidence type="ECO:0000313" key="1">
    <source>
        <dbReference type="EMBL" id="ARF08964.1"/>
    </source>
</evidence>
<accession>A0A1V0SBB2</accession>
<organism evidence="1">
    <name type="scientific">Catovirus CTV1</name>
    <dbReference type="NCBI Taxonomy" id="1977631"/>
    <lineage>
        <taxon>Viruses</taxon>
        <taxon>Varidnaviria</taxon>
        <taxon>Bamfordvirae</taxon>
        <taxon>Nucleocytoviricota</taxon>
        <taxon>Megaviricetes</taxon>
        <taxon>Imitervirales</taxon>
        <taxon>Mimiviridae</taxon>
        <taxon>Klosneuvirinae</taxon>
        <taxon>Catovirus</taxon>
    </lineage>
</organism>
<protein>
    <submittedName>
        <fullName evidence="1">Uncharacterized protein</fullName>
    </submittedName>
</protein>
<proteinExistence type="predicted"/>
<name>A0A1V0SBB2_9VIRU</name>
<dbReference type="EMBL" id="KY684083">
    <property type="protein sequence ID" value="ARF08964.1"/>
    <property type="molecule type" value="Genomic_DNA"/>
</dbReference>